<sequence>MHRLWETAELIERIFDHLDNGEPPGVNANSSQPALSTLPTLARTCKLFLPQANRIIWRRLPDLQTLLINIIPESLWLDAKADNRLQGATHSRTVTLSSSFGVDDLEKLLERSDLVQEFGTRRLGRINRKFKIVNDGYDRLFSFLPAAQSLLPRLQVVDMSMELFELRGSQARLVLGENLPIERLRIADCTNKERTLMFWTEWISILASANLRNIISFQTSLVVVDTLSYYVPLDIRSLSQLIRPAQLKELDLGSFKLIEYDAIVDLGLIPKLQNLVLNISHFDQFEPPPPPMQQHLIYFSNLKNVTIIADSPRALCDFVSLLILVALESFTIERSERNHSWDVNDIFAVIGQLNPCLQELALRNDEFADAFRRYNANTTDLKYKALEHLNRLGALTSLHIRLGCRVVLEDIDLIKVATFHPRLRSLQLYDREVATTSEITPGGVLAMTSALTNLQDLAVRFNASQDSSFPQAGQIVPHQKLTSWDVCTSNVEESGRLTAFLRTAFPSLEYLDIGWEYVDGLGADVEPVYDFSDQADRAHISSSTWTEIYTLSRLRRHRQRSASH</sequence>
<dbReference type="OrthoDB" id="2841072at2759"/>
<dbReference type="Proteomes" id="UP000807306">
    <property type="component" value="Unassembled WGS sequence"/>
</dbReference>
<protein>
    <recommendedName>
        <fullName evidence="3">F-box domain-containing protein</fullName>
    </recommendedName>
</protein>
<keyword evidence="2" id="KW-1185">Reference proteome</keyword>
<proteinExistence type="predicted"/>
<dbReference type="AlphaFoldDB" id="A0A9P6E7A3"/>
<comment type="caution">
    <text evidence="1">The sequence shown here is derived from an EMBL/GenBank/DDBJ whole genome shotgun (WGS) entry which is preliminary data.</text>
</comment>
<evidence type="ECO:0000313" key="1">
    <source>
        <dbReference type="EMBL" id="KAF9523797.1"/>
    </source>
</evidence>
<evidence type="ECO:0008006" key="3">
    <source>
        <dbReference type="Google" id="ProtNLM"/>
    </source>
</evidence>
<dbReference type="Gene3D" id="3.80.10.10">
    <property type="entry name" value="Ribonuclease Inhibitor"/>
    <property type="match status" value="1"/>
</dbReference>
<name>A0A9P6E7A3_9AGAR</name>
<accession>A0A9P6E7A3</accession>
<dbReference type="EMBL" id="MU157910">
    <property type="protein sequence ID" value="KAF9523797.1"/>
    <property type="molecule type" value="Genomic_DNA"/>
</dbReference>
<gene>
    <name evidence="1" type="ORF">CPB83DRAFT_862297</name>
</gene>
<dbReference type="SUPFAM" id="SSF52058">
    <property type="entry name" value="L domain-like"/>
    <property type="match status" value="1"/>
</dbReference>
<organism evidence="1 2">
    <name type="scientific">Crepidotus variabilis</name>
    <dbReference type="NCBI Taxonomy" id="179855"/>
    <lineage>
        <taxon>Eukaryota</taxon>
        <taxon>Fungi</taxon>
        <taxon>Dikarya</taxon>
        <taxon>Basidiomycota</taxon>
        <taxon>Agaricomycotina</taxon>
        <taxon>Agaricomycetes</taxon>
        <taxon>Agaricomycetidae</taxon>
        <taxon>Agaricales</taxon>
        <taxon>Agaricineae</taxon>
        <taxon>Crepidotaceae</taxon>
        <taxon>Crepidotus</taxon>
    </lineage>
</organism>
<evidence type="ECO:0000313" key="2">
    <source>
        <dbReference type="Proteomes" id="UP000807306"/>
    </source>
</evidence>
<dbReference type="InterPro" id="IPR032675">
    <property type="entry name" value="LRR_dom_sf"/>
</dbReference>
<reference evidence="1" key="1">
    <citation type="submission" date="2020-11" db="EMBL/GenBank/DDBJ databases">
        <authorList>
            <consortium name="DOE Joint Genome Institute"/>
            <person name="Ahrendt S."/>
            <person name="Riley R."/>
            <person name="Andreopoulos W."/>
            <person name="Labutti K."/>
            <person name="Pangilinan J."/>
            <person name="Ruiz-Duenas F.J."/>
            <person name="Barrasa J.M."/>
            <person name="Sanchez-Garcia M."/>
            <person name="Camarero S."/>
            <person name="Miyauchi S."/>
            <person name="Serrano A."/>
            <person name="Linde D."/>
            <person name="Babiker R."/>
            <person name="Drula E."/>
            <person name="Ayuso-Fernandez I."/>
            <person name="Pacheco R."/>
            <person name="Padilla G."/>
            <person name="Ferreira P."/>
            <person name="Barriuso J."/>
            <person name="Kellner H."/>
            <person name="Castanera R."/>
            <person name="Alfaro M."/>
            <person name="Ramirez L."/>
            <person name="Pisabarro A.G."/>
            <person name="Kuo A."/>
            <person name="Tritt A."/>
            <person name="Lipzen A."/>
            <person name="He G."/>
            <person name="Yan M."/>
            <person name="Ng V."/>
            <person name="Cullen D."/>
            <person name="Martin F."/>
            <person name="Rosso M.-N."/>
            <person name="Henrissat B."/>
            <person name="Hibbett D."/>
            <person name="Martinez A.T."/>
            <person name="Grigoriev I.V."/>
        </authorList>
    </citation>
    <scope>NUCLEOTIDE SEQUENCE</scope>
    <source>
        <strain evidence="1">CBS 506.95</strain>
    </source>
</reference>